<gene>
    <name evidence="3 4" type="primary">LOC101851984</name>
</gene>
<evidence type="ECO:0000313" key="4">
    <source>
        <dbReference type="RefSeq" id="XP_005109150.1"/>
    </source>
</evidence>
<accession>A0ABM0K5D9</accession>
<proteinExistence type="predicted"/>
<feature type="region of interest" description="Disordered" evidence="1">
    <location>
        <begin position="165"/>
        <end position="232"/>
    </location>
</feature>
<dbReference type="Proteomes" id="UP000694888">
    <property type="component" value="Unplaced"/>
</dbReference>
<evidence type="ECO:0000313" key="2">
    <source>
        <dbReference type="Proteomes" id="UP000694888"/>
    </source>
</evidence>
<evidence type="ECO:0000313" key="3">
    <source>
        <dbReference type="RefSeq" id="XP_005109149.1"/>
    </source>
</evidence>
<organism evidence="2 3">
    <name type="scientific">Aplysia californica</name>
    <name type="common">California sea hare</name>
    <dbReference type="NCBI Taxonomy" id="6500"/>
    <lineage>
        <taxon>Eukaryota</taxon>
        <taxon>Metazoa</taxon>
        <taxon>Spiralia</taxon>
        <taxon>Lophotrochozoa</taxon>
        <taxon>Mollusca</taxon>
        <taxon>Gastropoda</taxon>
        <taxon>Heterobranchia</taxon>
        <taxon>Euthyneura</taxon>
        <taxon>Tectipleura</taxon>
        <taxon>Aplysiida</taxon>
        <taxon>Aplysioidea</taxon>
        <taxon>Aplysiidae</taxon>
        <taxon>Aplysia</taxon>
    </lineage>
</organism>
<keyword evidence="2" id="KW-1185">Reference proteome</keyword>
<feature type="compositionally biased region" description="Basic residues" evidence="1">
    <location>
        <begin position="353"/>
        <end position="370"/>
    </location>
</feature>
<reference evidence="3 4" key="1">
    <citation type="submission" date="2025-05" db="UniProtKB">
        <authorList>
            <consortium name="RefSeq"/>
        </authorList>
    </citation>
    <scope>IDENTIFICATION</scope>
</reference>
<feature type="region of interest" description="Disordered" evidence="1">
    <location>
        <begin position="317"/>
        <end position="370"/>
    </location>
</feature>
<protein>
    <submittedName>
        <fullName evidence="3 4">Uncharacterized protein LOC101851984</fullName>
    </submittedName>
</protein>
<feature type="compositionally biased region" description="Low complexity" evidence="1">
    <location>
        <begin position="317"/>
        <end position="326"/>
    </location>
</feature>
<evidence type="ECO:0000256" key="1">
    <source>
        <dbReference type="SAM" id="MobiDB-lite"/>
    </source>
</evidence>
<dbReference type="RefSeq" id="XP_005109150.1">
    <property type="nucleotide sequence ID" value="XM_005109093.3"/>
</dbReference>
<feature type="compositionally biased region" description="Basic and acidic residues" evidence="1">
    <location>
        <begin position="383"/>
        <end position="397"/>
    </location>
</feature>
<sequence length="503" mass="56905">MARSSSRVVSMSTNYTGLAGVHSEVATCTAARNKAFDRRVSDTMTTEQVLHMKQLNSIGTSKKSLEQSMLAYAQKMKSILDSRTNKSEQTKNPTSDSKDNAKWATLSHKPASQKLSRNLPFIYEMSNDVSIGKITDSSRPQAARVSQNNKVDNVGRVSIDSGISVDYTSESSDTPLEGYFSDTECQRRHSETPRDRDRSSSPERTNSRNSVLSTQSECIRDSTNNARRRRERRKRFGACCKPELPTVHDTEHTAEDNDTPEYNPSSEVYVNIAPFPDMMGERDALVPSYLDLSENVEESEDLERRTKILNPLTNTRNWVNRDNNNNMYSQKHPPPPSVMRPKVIHSPSVSNTRLRRVSQNKKQSKPYHKLFRYSDYVENADSETDRDSVDSSSHELSSKLSLPSLTDKLALPSLTDSEFEEILAEQLERLSEDQSPKPSFRERGSSLPVRKTRGVVTLLGNLEENDTAVLKSVLKTATDSENYEKKSVRFQLPDIYQPPNTYR</sequence>
<name>A0ABM0K5D9_APLCA</name>
<feature type="compositionally biased region" description="Basic and acidic residues" evidence="1">
    <location>
        <begin position="184"/>
        <end position="201"/>
    </location>
</feature>
<dbReference type="RefSeq" id="XP_005109149.1">
    <property type="nucleotide sequence ID" value="XM_005109092.3"/>
</dbReference>
<feature type="compositionally biased region" description="Polar residues" evidence="1">
    <location>
        <begin position="207"/>
        <end position="225"/>
    </location>
</feature>
<feature type="region of interest" description="Disordered" evidence="1">
    <location>
        <begin position="82"/>
        <end position="109"/>
    </location>
</feature>
<feature type="region of interest" description="Disordered" evidence="1">
    <location>
        <begin position="380"/>
        <end position="399"/>
    </location>
</feature>
<dbReference type="GeneID" id="101851984"/>